<dbReference type="PANTHER" id="PTHR33470:SF22">
    <property type="entry name" value="POLLEN OLE E 1 ALLERGEN AND EXTENSIN FAMILY PROTEIN"/>
    <property type="match status" value="1"/>
</dbReference>
<comment type="caution">
    <text evidence="3">The sequence shown here is derived from an EMBL/GenBank/DDBJ whole genome shotgun (WGS) entry which is preliminary data.</text>
</comment>
<organism evidence="3">
    <name type="scientific">Medicago truncatula</name>
    <name type="common">Barrel medic</name>
    <name type="synonym">Medicago tribuloides</name>
    <dbReference type="NCBI Taxonomy" id="3880"/>
    <lineage>
        <taxon>Eukaryota</taxon>
        <taxon>Viridiplantae</taxon>
        <taxon>Streptophyta</taxon>
        <taxon>Embryophyta</taxon>
        <taxon>Tracheophyta</taxon>
        <taxon>Spermatophyta</taxon>
        <taxon>Magnoliopsida</taxon>
        <taxon>eudicotyledons</taxon>
        <taxon>Gunneridae</taxon>
        <taxon>Pentapetalae</taxon>
        <taxon>rosids</taxon>
        <taxon>fabids</taxon>
        <taxon>Fabales</taxon>
        <taxon>Fabaceae</taxon>
        <taxon>Papilionoideae</taxon>
        <taxon>50 kb inversion clade</taxon>
        <taxon>NPAAA clade</taxon>
        <taxon>Hologalegina</taxon>
        <taxon>IRL clade</taxon>
        <taxon>Trifolieae</taxon>
        <taxon>Medicago</taxon>
    </lineage>
</organism>
<proteinExistence type="predicted"/>
<evidence type="ECO:0000256" key="2">
    <source>
        <dbReference type="SAM" id="MobiDB-lite"/>
    </source>
</evidence>
<dbReference type="AlphaFoldDB" id="A0A396I9Y1"/>
<evidence type="ECO:0000256" key="1">
    <source>
        <dbReference type="ARBA" id="ARBA00022729"/>
    </source>
</evidence>
<dbReference type="Pfam" id="PF01190">
    <property type="entry name" value="Pollen_Ole_e_1"/>
    <property type="match status" value="1"/>
</dbReference>
<dbReference type="Proteomes" id="UP000265566">
    <property type="component" value="Chromosome 4"/>
</dbReference>
<name>A0A396I9Y1_MEDTR</name>
<evidence type="ECO:0008006" key="4">
    <source>
        <dbReference type="Google" id="ProtNLM"/>
    </source>
</evidence>
<accession>A0A396I9Y1</accession>
<sequence>MTKNCNDYGDQLLYKSSLTLGHSHNIIPSSLISSLSRLFSLTKKMAKTLAMLLLLLQLTSFIAFAEELESLHTPTQLHPPAKSPHHYHHNPSPTPSRSHVHAPLHPPHHTKPPTHRHHQHPPAHAPVQPPTHHHHSPAHAPVHKHVPVHPPHHAKPPTHHRHQHTPAHSPIQPPTHRHHSPAHAPIHKHVPVHPPHHAKPPTHHRHQHPPTHSPVQPPTHHHQPPAHAPVHKHVPVHPPRHAKPPTHHNHQRPLTHAPIQPPTHHHPPAHAPAHKHIPIHPPFHAHVPTKSPTPNPHPRHHHTPALAPAHTPLRSIFHPRSLIAVQGVVYVKSCKHAGGDTLLGATSIIGLSLNFHDCFVLSYHFFYKLVFFIDLLLYTEHFLRNFLSILVFFIKFLIKLHDYREWTYFVGSFFIDMTMLCAVVKLRCNNTKQYVVLKGKTDKNGYFYIKGSNNISSYAARKCNVVLVSAPNGLKPSNLHGGITGAVLKAKKSFVSEGHPFILYNVAPLAFEPKCSH</sequence>
<feature type="compositionally biased region" description="Basic residues" evidence="2">
    <location>
        <begin position="219"/>
        <end position="253"/>
    </location>
</feature>
<feature type="compositionally biased region" description="Basic residues" evidence="2">
    <location>
        <begin position="131"/>
        <end position="165"/>
    </location>
</feature>
<dbReference type="Gramene" id="rna24991">
    <property type="protein sequence ID" value="RHN62416.1"/>
    <property type="gene ID" value="gene24991"/>
</dbReference>
<evidence type="ECO:0000313" key="3">
    <source>
        <dbReference type="EMBL" id="RHN62416.1"/>
    </source>
</evidence>
<reference evidence="3" key="1">
    <citation type="journal article" date="2018" name="Nat. Plants">
        <title>Whole-genome landscape of Medicago truncatula symbiotic genes.</title>
        <authorList>
            <person name="Pecrix Y."/>
            <person name="Gamas P."/>
            <person name="Carrere S."/>
        </authorList>
    </citation>
    <scope>NUCLEOTIDE SEQUENCE</scope>
    <source>
        <tissue evidence="3">Leaves</tissue>
    </source>
</reference>
<feature type="compositionally biased region" description="Basic residues" evidence="2">
    <location>
        <begin position="263"/>
        <end position="278"/>
    </location>
</feature>
<feature type="compositionally biased region" description="Basic residues" evidence="2">
    <location>
        <begin position="98"/>
        <end position="121"/>
    </location>
</feature>
<protein>
    <recommendedName>
        <fullName evidence="4">Pollen Ole e I family allergen</fullName>
    </recommendedName>
</protein>
<gene>
    <name evidence="3" type="ORF">MtrunA17_Chr4g0047181</name>
</gene>
<keyword evidence="1" id="KW-0732">Signal</keyword>
<dbReference type="PANTHER" id="PTHR33470">
    <property type="entry name" value="OS01G0164075 PROTEIN"/>
    <property type="match status" value="1"/>
</dbReference>
<feature type="region of interest" description="Disordered" evidence="2">
    <location>
        <begin position="74"/>
        <end position="306"/>
    </location>
</feature>
<dbReference type="EMBL" id="PSQE01000004">
    <property type="protein sequence ID" value="RHN62416.1"/>
    <property type="molecule type" value="Genomic_DNA"/>
</dbReference>
<feature type="compositionally biased region" description="Basic residues" evidence="2">
    <location>
        <begin position="175"/>
        <end position="209"/>
    </location>
</feature>